<feature type="transmembrane region" description="Helical" evidence="5">
    <location>
        <begin position="91"/>
        <end position="115"/>
    </location>
</feature>
<feature type="domain" description="Helicase C-terminal" evidence="7">
    <location>
        <begin position="515"/>
        <end position="687"/>
    </location>
</feature>
<evidence type="ECO:0000259" key="7">
    <source>
        <dbReference type="PROSITE" id="PS51194"/>
    </source>
</evidence>
<dbReference type="AlphaFoldDB" id="V5WKA2"/>
<dbReference type="KEGG" id="slr:L21SP2_2647"/>
<dbReference type="eggNOG" id="COG1204">
    <property type="taxonomic scope" value="Bacteria"/>
</dbReference>
<proteinExistence type="predicted"/>
<sequence>MSKLLRNLMAEIESWESATEFGISESEWADYQVKKRSDDLYIALISMIFDQLNGRVDSASSVPLIDLAKALLVYSKSTAAKYITGVERDLNLLYCASVFYIAGYSATATYLVGYISKTDSLSEEEQIIVNFLNRDLDIDGTWYEKLNSHLEYSNPNALDELLLEFQANKKRGLETDPRLFIASSFMAEIISQFKKQSLVTTLVRNSSGFNYEKWAPLLSNHGSTFKLWELFPSQIKMLDSGVLYTENTIYSMQMPTSSGKTSLTEIIIYNEVKILNRRVLFLVPFRALASEIAIGITKRLSAAQVRVVASYGGNLPTKVQGLTLEDSDVLIITPEKFIALSQFEPGIGSGFDTIICDEGHLIDDNNRGFQYELLLTRLIKAENASKKVIFMSAILPNVNDIHKWLGGSSRTLVESHYKPVESDFAFIRRQDDRSWALDFNTIYERPKSYFILNFLTKEDFRYKNLATNRYRLLGNYSTNTSLACAVALKARKTGPVAVFTTMKGSNGINGLADTMINFHNLNVNIVSKPIDNTSKKLTLLCRYIELHFGSEYRLSKLLKFGIGFHHGDLPQEIRREIEDAIQSGIIQVLLCTSTLAEGVNLPIRTLIVHTIRRYDGNRLSPINNRNIKNIIGRVGRAGKETKGRIIVVNDNERNILENVFREQNMEPAKGALFKLVDIINTAINDFEIELNNDLLEAQDNSFLATLDRIDIALIEIMPMEMLNEGVEQFVDELVEKTLAYQFCSTIELQQRIKQIFNLRINYFHDTVPVEQRIGVKNSGSSPRFWSLVRDIEIDKNPIWRELDEVFSEEWMDEIIGSILDLTVMQLENESFIIRKVIESWMSGCTYYEIAEVINEDIETALKILSKDIGYSLLEALNRLIVLVSEIHEDMQVSEIAMNWGNLLQYGLGSLQQLDLFNFGASDRLAVWSISRFIEINDISYRGAELIQEIRIQSSSLIAFLSNDSRVPQLSINRIRAEIGF</sequence>
<evidence type="ECO:0008006" key="10">
    <source>
        <dbReference type="Google" id="ProtNLM"/>
    </source>
</evidence>
<keyword evidence="1" id="KW-0547">Nucleotide-binding</keyword>
<dbReference type="InterPro" id="IPR027417">
    <property type="entry name" value="P-loop_NTPase"/>
</dbReference>
<accession>V5WKA2</accession>
<dbReference type="GO" id="GO:0005524">
    <property type="term" value="F:ATP binding"/>
    <property type="evidence" value="ECO:0007669"/>
    <property type="project" value="UniProtKB-KW"/>
</dbReference>
<dbReference type="GO" id="GO:0003676">
    <property type="term" value="F:nucleic acid binding"/>
    <property type="evidence" value="ECO:0007669"/>
    <property type="project" value="InterPro"/>
</dbReference>
<evidence type="ECO:0000256" key="5">
    <source>
        <dbReference type="SAM" id="Phobius"/>
    </source>
</evidence>
<dbReference type="Pfam" id="PF00271">
    <property type="entry name" value="Helicase_C"/>
    <property type="match status" value="1"/>
</dbReference>
<keyword evidence="5" id="KW-0812">Transmembrane</keyword>
<evidence type="ECO:0000256" key="4">
    <source>
        <dbReference type="ARBA" id="ARBA00022840"/>
    </source>
</evidence>
<dbReference type="HOGENOM" id="CLU_300879_0_0_12"/>
<dbReference type="GO" id="GO:0016787">
    <property type="term" value="F:hydrolase activity"/>
    <property type="evidence" value="ECO:0007669"/>
    <property type="project" value="UniProtKB-KW"/>
</dbReference>
<evidence type="ECO:0000313" key="9">
    <source>
        <dbReference type="Proteomes" id="UP000018680"/>
    </source>
</evidence>
<evidence type="ECO:0000313" key="8">
    <source>
        <dbReference type="EMBL" id="AHC15999.1"/>
    </source>
</evidence>
<evidence type="ECO:0000256" key="3">
    <source>
        <dbReference type="ARBA" id="ARBA00022806"/>
    </source>
</evidence>
<dbReference type="InterPro" id="IPR050474">
    <property type="entry name" value="Hel308_SKI2-like"/>
</dbReference>
<dbReference type="Gene3D" id="3.40.50.300">
    <property type="entry name" value="P-loop containing nucleotide triphosphate hydrolases"/>
    <property type="match status" value="2"/>
</dbReference>
<dbReference type="PATRIC" id="fig|1307761.3.peg.2637"/>
<name>V5WKA2_9SPIO</name>
<dbReference type="SMART" id="SM00490">
    <property type="entry name" value="HELICc"/>
    <property type="match status" value="1"/>
</dbReference>
<dbReference type="PROSITE" id="PS51194">
    <property type="entry name" value="HELICASE_CTER"/>
    <property type="match status" value="1"/>
</dbReference>
<dbReference type="OrthoDB" id="310363at2"/>
<keyword evidence="5" id="KW-1133">Transmembrane helix</keyword>
<dbReference type="SUPFAM" id="SSF52540">
    <property type="entry name" value="P-loop containing nucleoside triphosphate hydrolases"/>
    <property type="match status" value="1"/>
</dbReference>
<dbReference type="STRING" id="1307761.L21SP2_2647"/>
<keyword evidence="9" id="KW-1185">Reference proteome</keyword>
<keyword evidence="5" id="KW-0472">Membrane</keyword>
<dbReference type="EMBL" id="CP006939">
    <property type="protein sequence ID" value="AHC15999.1"/>
    <property type="molecule type" value="Genomic_DNA"/>
</dbReference>
<dbReference type="InterPro" id="IPR014001">
    <property type="entry name" value="Helicase_ATP-bd"/>
</dbReference>
<dbReference type="GO" id="GO:0004386">
    <property type="term" value="F:helicase activity"/>
    <property type="evidence" value="ECO:0007669"/>
    <property type="project" value="UniProtKB-KW"/>
</dbReference>
<dbReference type="RefSeq" id="WP_024268900.1">
    <property type="nucleotide sequence ID" value="NC_023035.1"/>
</dbReference>
<feature type="domain" description="Helicase ATP-binding" evidence="6">
    <location>
        <begin position="241"/>
        <end position="413"/>
    </location>
</feature>
<keyword evidence="4" id="KW-0067">ATP-binding</keyword>
<dbReference type="InterPro" id="IPR001650">
    <property type="entry name" value="Helicase_C-like"/>
</dbReference>
<organism evidence="8 9">
    <name type="scientific">Salinispira pacifica</name>
    <dbReference type="NCBI Taxonomy" id="1307761"/>
    <lineage>
        <taxon>Bacteria</taxon>
        <taxon>Pseudomonadati</taxon>
        <taxon>Spirochaetota</taxon>
        <taxon>Spirochaetia</taxon>
        <taxon>Spirochaetales</taxon>
        <taxon>Spirochaetaceae</taxon>
        <taxon>Salinispira</taxon>
    </lineage>
</organism>
<evidence type="ECO:0000256" key="2">
    <source>
        <dbReference type="ARBA" id="ARBA00022801"/>
    </source>
</evidence>
<dbReference type="InterPro" id="IPR011545">
    <property type="entry name" value="DEAD/DEAH_box_helicase_dom"/>
</dbReference>
<evidence type="ECO:0000259" key="6">
    <source>
        <dbReference type="PROSITE" id="PS51192"/>
    </source>
</evidence>
<dbReference type="Proteomes" id="UP000018680">
    <property type="component" value="Chromosome"/>
</dbReference>
<gene>
    <name evidence="8" type="ORF">L21SP2_2647</name>
</gene>
<dbReference type="SMART" id="SM00487">
    <property type="entry name" value="DEXDc"/>
    <property type="match status" value="1"/>
</dbReference>
<reference evidence="8 9" key="1">
    <citation type="journal article" date="2015" name="Stand. Genomic Sci.">
        <title>Complete genome sequence and description of Salinispira pacifica gen. nov., sp. nov., a novel spirochaete isolated form a hypersaline microbial mat.</title>
        <authorList>
            <person name="Ben Hania W."/>
            <person name="Joseph M."/>
            <person name="Schumann P."/>
            <person name="Bunk B."/>
            <person name="Fiebig A."/>
            <person name="Sproer C."/>
            <person name="Klenk H.P."/>
            <person name="Fardeau M.L."/>
            <person name="Spring S."/>
        </authorList>
    </citation>
    <scope>NUCLEOTIDE SEQUENCE [LARGE SCALE GENOMIC DNA]</scope>
    <source>
        <strain evidence="8 9">L21-RPul-D2</strain>
    </source>
</reference>
<dbReference type="PANTHER" id="PTHR47961">
    <property type="entry name" value="DNA POLYMERASE THETA, PUTATIVE (AFU_ORTHOLOGUE AFUA_1G05260)-RELATED"/>
    <property type="match status" value="1"/>
</dbReference>
<dbReference type="PANTHER" id="PTHR47961:SF6">
    <property type="entry name" value="DNA-DIRECTED DNA POLYMERASE"/>
    <property type="match status" value="1"/>
</dbReference>
<protein>
    <recommendedName>
        <fullName evidence="10">DEAD/DEAH box helicase</fullName>
    </recommendedName>
</protein>
<dbReference type="PROSITE" id="PS51192">
    <property type="entry name" value="HELICASE_ATP_BIND_1"/>
    <property type="match status" value="1"/>
</dbReference>
<evidence type="ECO:0000256" key="1">
    <source>
        <dbReference type="ARBA" id="ARBA00022741"/>
    </source>
</evidence>
<keyword evidence="2" id="KW-0378">Hydrolase</keyword>
<dbReference type="Pfam" id="PF00270">
    <property type="entry name" value="DEAD"/>
    <property type="match status" value="1"/>
</dbReference>
<keyword evidence="3" id="KW-0347">Helicase</keyword>